<dbReference type="Proteomes" id="UP000546162">
    <property type="component" value="Unassembled WGS sequence"/>
</dbReference>
<evidence type="ECO:0000313" key="1">
    <source>
        <dbReference type="EMBL" id="MBB4744070.1"/>
    </source>
</evidence>
<keyword evidence="2" id="KW-1185">Reference proteome</keyword>
<dbReference type="AlphaFoldDB" id="A0A7W7H4X0"/>
<comment type="caution">
    <text evidence="1">The sequence shown here is derived from an EMBL/GenBank/DDBJ whole genome shotgun (WGS) entry which is preliminary data.</text>
</comment>
<sequence>MSGYLDYLPATFQDGSPLLGRFLLAFEQMLTGLGDPDAPGIEEILDGIADPVTGQVRLAGVHRYFDPGPELPDAERAPAEFLDWLAGWVAISLRGDLDELRQRDFVARAVSLYHRRGTKAGLEEYLRVYTRLGVTVDELDTPFQLGVHSRVGVDTLLGGGAPHFFRVLIRLPGTDPAELARHRQVVTYLLDQEKPAHTQYALAVQTPALRIGVHSTVGVDTLLGPH</sequence>
<proteinExistence type="predicted"/>
<protein>
    <submittedName>
        <fullName evidence="1">Phage tail-like protein</fullName>
    </submittedName>
</protein>
<dbReference type="RefSeq" id="WP_185044283.1">
    <property type="nucleotide sequence ID" value="NZ_BAABFG010000005.1"/>
</dbReference>
<name>A0A7W7H4X0_9ACTN</name>
<dbReference type="InterPro" id="IPR006521">
    <property type="entry name" value="Tail_protein_I"/>
</dbReference>
<dbReference type="InterPro" id="IPR011748">
    <property type="entry name" value="Unchr_phage_tail-like"/>
</dbReference>
<dbReference type="NCBIfam" id="TIGR02242">
    <property type="entry name" value="tail_TIGR02242"/>
    <property type="match status" value="1"/>
</dbReference>
<gene>
    <name evidence="1" type="ORF">BJY16_007529</name>
</gene>
<organism evidence="1 2">
    <name type="scientific">Actinoplanes octamycinicus</name>
    <dbReference type="NCBI Taxonomy" id="135948"/>
    <lineage>
        <taxon>Bacteria</taxon>
        <taxon>Bacillati</taxon>
        <taxon>Actinomycetota</taxon>
        <taxon>Actinomycetes</taxon>
        <taxon>Micromonosporales</taxon>
        <taxon>Micromonosporaceae</taxon>
        <taxon>Actinoplanes</taxon>
    </lineage>
</organism>
<evidence type="ECO:0000313" key="2">
    <source>
        <dbReference type="Proteomes" id="UP000546162"/>
    </source>
</evidence>
<dbReference type="Pfam" id="PF09684">
    <property type="entry name" value="Tail_P2_I"/>
    <property type="match status" value="1"/>
</dbReference>
<dbReference type="EMBL" id="JACHNB010000001">
    <property type="protein sequence ID" value="MBB4744070.1"/>
    <property type="molecule type" value="Genomic_DNA"/>
</dbReference>
<reference evidence="1 2" key="1">
    <citation type="submission" date="2020-08" db="EMBL/GenBank/DDBJ databases">
        <title>Sequencing the genomes of 1000 actinobacteria strains.</title>
        <authorList>
            <person name="Klenk H.-P."/>
        </authorList>
    </citation>
    <scope>NUCLEOTIDE SEQUENCE [LARGE SCALE GENOMIC DNA]</scope>
    <source>
        <strain evidence="1 2">DSM 45809</strain>
    </source>
</reference>
<accession>A0A7W7H4X0</accession>